<organism evidence="28 29">
    <name type="scientific">Discina gigas</name>
    <dbReference type="NCBI Taxonomy" id="1032678"/>
    <lineage>
        <taxon>Eukaryota</taxon>
        <taxon>Fungi</taxon>
        <taxon>Dikarya</taxon>
        <taxon>Ascomycota</taxon>
        <taxon>Pezizomycotina</taxon>
        <taxon>Pezizomycetes</taxon>
        <taxon>Pezizales</taxon>
        <taxon>Discinaceae</taxon>
        <taxon>Discina</taxon>
    </lineage>
</organism>
<keyword evidence="4 22" id="KW-0004">4Fe-4S</keyword>
<protein>
    <recommendedName>
        <fullName evidence="22">DNA replication ATP-dependent helicase/nuclease</fullName>
        <ecNumber evidence="22">3.1.-.-</ecNumber>
        <ecNumber evidence="22">3.6.4.12</ecNumber>
    </recommendedName>
</protein>
<evidence type="ECO:0000256" key="9">
    <source>
        <dbReference type="ARBA" id="ARBA00022759"/>
    </source>
</evidence>
<dbReference type="InterPro" id="IPR011604">
    <property type="entry name" value="PDDEXK-like_dom_sf"/>
</dbReference>
<evidence type="ECO:0000256" key="4">
    <source>
        <dbReference type="ARBA" id="ARBA00022485"/>
    </source>
</evidence>
<dbReference type="InterPro" id="IPR047187">
    <property type="entry name" value="SF1_C_Upf1"/>
</dbReference>
<keyword evidence="11 22" id="KW-0378">Hydrolase</keyword>
<sequence>MSRRPTTSFFDQDHAAKSKNGPYRKRSPYPQNPSSHTSRTHSTVGSAIPISAESKSKLEAFAFSKPSTPRKAGSLRPGKGNADTDVFHGTGAVADSLLDPGKECPKTPAPRLPLSDLIGLSDEARFAQAGAKADSSPEDRIMWQLSPRGTPNASQTPAMRKERRGKKRPPTSPPLYSPNVDSPAGRKRQRGSFNLQRLGVPLKTPLADPAIQLWSKYSSTNSGPTGDRAVNSARLFSTEGGLGQSPLGLRRSYSCGPDWPHSRLKRRKTNSSEDILETDESIEEQLEKEEDLGNHGPGPSRLSRVSRLVEKVKETLEKPSSMPNISSSSSSLPHIHGYPLDITSSPTSRIAKRSYDSLEGRAFANDEEHFGSSDTEDFGDFDDDEIDIVMLEKAEKLAESQTVRRKVSFSEPMSHLHVSPPVEPKLPTAESEDDEFDDGDDAFYTEDLENIISKYETQSAPTYSTNASQQQLQVNPQETANAIAASQVMDEFGDIDFDEWNEEELQLSHGMILQVSDEKTGVENIIVLRESWYDTVVTEGDHLHLIGFFDSAGQCIVDNARNMVILHPEFLVSCTVVADSFSCTRKAVMQDRVKAAGDLNKPMVYGNILHALLQMALEANDFSTTFLNSIIDKLVIEHVESLYVLHEQIPVATEYLQSKLGLLQDWARAFVAARPKKNAVVQDHRGPSAPIVAINKLLDIEEHVWSPMFGLKGNIDATVQATIIDKKGEKTLTIPLELKTGRNSSSTPHRAQTMLYTLLMSDRYDVDVACGLLYYLEKTEMIRVPAIREELRGMVIARNEIASYSRNRAVLPEMLKNKHACERCYAKTPCFLYHKLLEDGTPETSGVEKHFLEMTKHLSAAHIQFFKHWDGLLSKEEKDLFRFRRELWGMVSSEREILGRCFGDLVIEPGSISVSNSAGKINRYSYTFTKQKMDPEFSFLDSQINVGEPTVISDEKGHFALALGYVTDIRRERITVQVDRRLHNARTREPGFDGKYNQVFAGIMEVTKDGKIPKIAPIQTEEKQMLFRLDKDEFSNGMALVRNNLIQLMTPSSAEKYRKLIVELEAPIFKQTPTAYELLNSGADLNGDQRAAIEKVMTAQDYALVLGMPGTGKTTTIAHIIRVLVSQGKSVLLTSYTHTAVDNILLKIRNDNIDILRLGSGVKIHPEVKQFAQLAETRRETFKEIHDALHKPKVVATTCLGVNHTIFNERKFDYCIVDEASQITLPVCIGPIRMANTFILVGDHFQLPPLVKNPEAREGGLDISLFKLLSEAHPQAVVSLEHQYRMCKEIMTLSNELIYSGRLKCGNQEVAEKTLRIPNVQGLAKLHSTSRSCTGDPCWIRDILSESVKACFINTDLVPAREERRGDRINNPTEADLAFQLVEGLIHTGISPSCIGVISVYRSQLKIIQNLLLNRPAVEMHTADKFQGRDKEVVIISLVRSNDEQNVGELLRDWRRINVAFTRAKTKLLVLGSKTTLSSNELLRQFVELMERNNWVYDLPAAAQAGHIMPICATQTQKQTQLEGGDGVRSGTMGRPTKVINGKKTLAARKDFLGNRPILRNIVNQVA</sequence>
<dbReference type="InterPro" id="IPR045055">
    <property type="entry name" value="DNA2/NAM7-like"/>
</dbReference>
<name>A0ABR3GNK5_9PEZI</name>
<dbReference type="GO" id="GO:0003678">
    <property type="term" value="F:DNA helicase activity"/>
    <property type="evidence" value="ECO:0007669"/>
    <property type="project" value="UniProtKB-EC"/>
</dbReference>
<dbReference type="InterPro" id="IPR026851">
    <property type="entry name" value="Dna2/JHS1_DEXXQ-box"/>
</dbReference>
<feature type="compositionally biased region" description="Polar residues" evidence="23">
    <location>
        <begin position="32"/>
        <end position="45"/>
    </location>
</feature>
<evidence type="ECO:0000256" key="10">
    <source>
        <dbReference type="ARBA" id="ARBA00022763"/>
    </source>
</evidence>
<keyword evidence="7 22" id="KW-0479">Metal-binding</keyword>
<evidence type="ECO:0000256" key="7">
    <source>
        <dbReference type="ARBA" id="ARBA00022723"/>
    </source>
</evidence>
<keyword evidence="22" id="KW-0158">Chromosome</keyword>
<feature type="compositionally biased region" description="Acidic residues" evidence="23">
    <location>
        <begin position="274"/>
        <end position="290"/>
    </location>
</feature>
<dbReference type="Gene3D" id="3.40.50.300">
    <property type="entry name" value="P-loop containing nucleotide triphosphate hydrolases"/>
    <property type="match status" value="3"/>
</dbReference>
<comment type="similarity">
    <text evidence="3 22">Belongs to the DNA2/NAM7 helicase family.</text>
</comment>
<dbReference type="EC" id="3.1.-.-" evidence="22"/>
<dbReference type="Pfam" id="PF13086">
    <property type="entry name" value="AAA_11"/>
    <property type="match status" value="2"/>
</dbReference>
<evidence type="ECO:0000313" key="28">
    <source>
        <dbReference type="EMBL" id="KAL0637502.1"/>
    </source>
</evidence>
<dbReference type="SUPFAM" id="SSF52540">
    <property type="entry name" value="P-loop containing nucleoside triphosphate hydrolases"/>
    <property type="match status" value="1"/>
</dbReference>
<dbReference type="InterPro" id="IPR014808">
    <property type="entry name" value="DNA_replication_fac_Dna2_N"/>
</dbReference>
<evidence type="ECO:0000256" key="17">
    <source>
        <dbReference type="ARBA" id="ARBA00023128"/>
    </source>
</evidence>
<evidence type="ECO:0000259" key="26">
    <source>
        <dbReference type="Pfam" id="PF13087"/>
    </source>
</evidence>
<feature type="region of interest" description="Disordered" evidence="23">
    <location>
        <begin position="64"/>
        <end position="88"/>
    </location>
</feature>
<accession>A0ABR3GNK5</accession>
<evidence type="ECO:0000259" key="25">
    <source>
        <dbReference type="Pfam" id="PF13086"/>
    </source>
</evidence>
<evidence type="ECO:0000256" key="14">
    <source>
        <dbReference type="ARBA" id="ARBA00023004"/>
    </source>
</evidence>
<feature type="domain" description="DNA2/NAM7 helicase helicase" evidence="25">
    <location>
        <begin position="1085"/>
        <end position="1172"/>
    </location>
</feature>
<dbReference type="PANTHER" id="PTHR10887:SF433">
    <property type="entry name" value="DNA REPLICATION ATP-DEPENDENT HELICASE_NUCLEASE DNA2"/>
    <property type="match status" value="1"/>
</dbReference>
<dbReference type="GO" id="GO:0004519">
    <property type="term" value="F:endonuclease activity"/>
    <property type="evidence" value="ECO:0007669"/>
    <property type="project" value="UniProtKB-KW"/>
</dbReference>
<evidence type="ECO:0000256" key="20">
    <source>
        <dbReference type="ARBA" id="ARBA00023268"/>
    </source>
</evidence>
<evidence type="ECO:0000256" key="1">
    <source>
        <dbReference type="ARBA" id="ARBA00001966"/>
    </source>
</evidence>
<feature type="domain" description="DNA2/NAM7 helicase-like C-terminal" evidence="26">
    <location>
        <begin position="1261"/>
        <end position="1474"/>
    </location>
</feature>
<feature type="region of interest" description="Disordered" evidence="23">
    <location>
        <begin position="1"/>
        <end position="51"/>
    </location>
</feature>
<keyword evidence="13 22" id="KW-0067">ATP-binding</keyword>
<dbReference type="InterPro" id="IPR048459">
    <property type="entry name" value="DNA2_Rift"/>
</dbReference>
<dbReference type="Pfam" id="PF13087">
    <property type="entry name" value="AAA_12"/>
    <property type="match status" value="1"/>
</dbReference>
<comment type="subcellular location">
    <subcellularLocation>
        <location evidence="2">Mitochondrion</location>
    </subcellularLocation>
    <subcellularLocation>
        <location evidence="22">Nucleus</location>
    </subcellularLocation>
    <subcellularLocation>
        <location evidence="22">Chromosome</location>
    </subcellularLocation>
</comment>
<evidence type="ECO:0000256" key="18">
    <source>
        <dbReference type="ARBA" id="ARBA00023204"/>
    </source>
</evidence>
<keyword evidence="20 22" id="KW-0511">Multifunctional enzyme</keyword>
<keyword evidence="10 22" id="KW-0227">DNA damage</keyword>
<feature type="domain" description="DNA2/NAM7 helicase helicase" evidence="25">
    <location>
        <begin position="1180"/>
        <end position="1252"/>
    </location>
</feature>
<feature type="compositionally biased region" description="Polar residues" evidence="23">
    <location>
        <begin position="147"/>
        <end position="157"/>
    </location>
</feature>
<dbReference type="GO" id="GO:0016787">
    <property type="term" value="F:hydrolase activity"/>
    <property type="evidence" value="ECO:0007669"/>
    <property type="project" value="UniProtKB-KW"/>
</dbReference>
<dbReference type="EC" id="3.6.4.12" evidence="22"/>
<keyword evidence="29" id="KW-1185">Reference proteome</keyword>
<evidence type="ECO:0000256" key="5">
    <source>
        <dbReference type="ARBA" id="ARBA00022705"/>
    </source>
</evidence>
<dbReference type="CDD" id="cd18808">
    <property type="entry name" value="SF1_C_Upf1"/>
    <property type="match status" value="1"/>
</dbReference>
<gene>
    <name evidence="28" type="primary">dna2</name>
    <name evidence="28" type="ORF">Q9L58_003559</name>
</gene>
<comment type="function">
    <text evidence="22">Key enzyme involved in DNA replication and DNA repair. Involved in Okazaki fragments processing by cleaving long flaps that escape FEN1: flaps that are longer than 27 nucleotides are coated by replication protein A complex (RPA), leading to recruit DNA2 which cleaves the flap until it is too short to bind RPA and becomes a substrate for FEN1. Also involved in 5'-end resection of DNA during double-strand break (DSB) repair by mediating the cleavage of 5'-ssDNA.</text>
</comment>
<evidence type="ECO:0000256" key="8">
    <source>
        <dbReference type="ARBA" id="ARBA00022741"/>
    </source>
</evidence>
<keyword evidence="14 22" id="KW-0408">Iron</keyword>
<evidence type="ECO:0000256" key="11">
    <source>
        <dbReference type="ARBA" id="ARBA00022801"/>
    </source>
</evidence>
<comment type="caution">
    <text evidence="28">The sequence shown here is derived from an EMBL/GenBank/DDBJ whole genome shotgun (WGS) entry which is preliminary data.</text>
</comment>
<dbReference type="EMBL" id="JBBBZM010000034">
    <property type="protein sequence ID" value="KAL0637502.1"/>
    <property type="molecule type" value="Genomic_DNA"/>
</dbReference>
<dbReference type="Pfam" id="PF21123">
    <property type="entry name" value="Dna2_Rift"/>
    <property type="match status" value="1"/>
</dbReference>
<feature type="compositionally biased region" description="Polar residues" evidence="23">
    <location>
        <begin position="1"/>
        <end position="10"/>
    </location>
</feature>
<evidence type="ECO:0000313" key="29">
    <source>
        <dbReference type="Proteomes" id="UP001447188"/>
    </source>
</evidence>
<dbReference type="CDD" id="cd22318">
    <property type="entry name" value="DNA2_N-like"/>
    <property type="match status" value="1"/>
</dbReference>
<evidence type="ECO:0000256" key="13">
    <source>
        <dbReference type="ARBA" id="ARBA00022840"/>
    </source>
</evidence>
<dbReference type="InterPro" id="IPR027417">
    <property type="entry name" value="P-loop_NTPase"/>
</dbReference>
<evidence type="ECO:0000256" key="16">
    <source>
        <dbReference type="ARBA" id="ARBA00023125"/>
    </source>
</evidence>
<evidence type="ECO:0000259" key="24">
    <source>
        <dbReference type="Pfam" id="PF08696"/>
    </source>
</evidence>
<evidence type="ECO:0000256" key="2">
    <source>
        <dbReference type="ARBA" id="ARBA00004173"/>
    </source>
</evidence>
<keyword evidence="8 22" id="KW-0547">Nucleotide-binding</keyword>
<keyword evidence="17" id="KW-0496">Mitochondrion</keyword>
<evidence type="ECO:0000256" key="12">
    <source>
        <dbReference type="ARBA" id="ARBA00022806"/>
    </source>
</evidence>
<keyword evidence="18 22" id="KW-0234">DNA repair</keyword>
<feature type="region of interest" description="Disordered" evidence="23">
    <location>
        <begin position="127"/>
        <end position="198"/>
    </location>
</feature>
<keyword evidence="9 28" id="KW-0255">Endonuclease</keyword>
<comment type="catalytic activity">
    <reaction evidence="21 22">
        <text>ATP + H2O = ADP + phosphate + H(+)</text>
        <dbReference type="Rhea" id="RHEA:13065"/>
        <dbReference type="ChEBI" id="CHEBI:15377"/>
        <dbReference type="ChEBI" id="CHEBI:15378"/>
        <dbReference type="ChEBI" id="CHEBI:30616"/>
        <dbReference type="ChEBI" id="CHEBI:43474"/>
        <dbReference type="ChEBI" id="CHEBI:456216"/>
        <dbReference type="EC" id="3.6.4.12"/>
    </reaction>
</comment>
<keyword evidence="19 22" id="KW-0539">Nucleus</keyword>
<dbReference type="PANTHER" id="PTHR10887">
    <property type="entry name" value="DNA2/NAM7 HELICASE FAMILY"/>
    <property type="match status" value="1"/>
</dbReference>
<keyword evidence="12 22" id="KW-0347">Helicase</keyword>
<dbReference type="Proteomes" id="UP001447188">
    <property type="component" value="Unassembled WGS sequence"/>
</dbReference>
<evidence type="ECO:0000256" key="19">
    <source>
        <dbReference type="ARBA" id="ARBA00023242"/>
    </source>
</evidence>
<evidence type="ECO:0000256" key="3">
    <source>
        <dbReference type="ARBA" id="ARBA00007913"/>
    </source>
</evidence>
<feature type="domain" description="DNA replication factor Dna2 N-terminal" evidence="24">
    <location>
        <begin position="518"/>
        <end position="721"/>
    </location>
</feature>
<dbReference type="InterPro" id="IPR041677">
    <property type="entry name" value="DNA2/NAM7_AAA_11"/>
</dbReference>
<comment type="cofactor">
    <cofactor evidence="1">
        <name>[4Fe-4S] cluster</name>
        <dbReference type="ChEBI" id="CHEBI:49883"/>
    </cofactor>
</comment>
<evidence type="ECO:0000259" key="27">
    <source>
        <dbReference type="Pfam" id="PF21123"/>
    </source>
</evidence>
<feature type="region of interest" description="Disordered" evidence="23">
    <location>
        <begin position="239"/>
        <end position="305"/>
    </location>
</feature>
<evidence type="ECO:0000256" key="22">
    <source>
        <dbReference type="RuleBase" id="RU367041"/>
    </source>
</evidence>
<dbReference type="CDD" id="cd18041">
    <property type="entry name" value="DEXXQc_DNA2"/>
    <property type="match status" value="1"/>
</dbReference>
<feature type="region of interest" description="Disordered" evidence="23">
    <location>
        <begin position="411"/>
        <end position="437"/>
    </location>
</feature>
<keyword evidence="16 22" id="KW-0238">DNA-binding</keyword>
<reference evidence="28 29" key="1">
    <citation type="submission" date="2024-02" db="EMBL/GenBank/DDBJ databases">
        <title>Discinaceae phylogenomics.</title>
        <authorList>
            <person name="Dirks A.C."/>
            <person name="James T.Y."/>
        </authorList>
    </citation>
    <scope>NUCLEOTIDE SEQUENCE [LARGE SCALE GENOMIC DNA]</scope>
    <source>
        <strain evidence="28 29">ACD0624</strain>
    </source>
</reference>
<evidence type="ECO:0000256" key="21">
    <source>
        <dbReference type="ARBA" id="ARBA00047995"/>
    </source>
</evidence>
<dbReference type="InterPro" id="IPR041679">
    <property type="entry name" value="DNA2/NAM7-like_C"/>
</dbReference>
<evidence type="ECO:0000256" key="6">
    <source>
        <dbReference type="ARBA" id="ARBA00022722"/>
    </source>
</evidence>
<dbReference type="Pfam" id="PF08696">
    <property type="entry name" value="Dna2"/>
    <property type="match status" value="1"/>
</dbReference>
<evidence type="ECO:0000256" key="23">
    <source>
        <dbReference type="SAM" id="MobiDB-lite"/>
    </source>
</evidence>
<evidence type="ECO:0000256" key="15">
    <source>
        <dbReference type="ARBA" id="ARBA00023014"/>
    </source>
</evidence>
<dbReference type="Gene3D" id="3.90.320.10">
    <property type="match status" value="1"/>
</dbReference>
<keyword evidence="6 22" id="KW-0540">Nuclease</keyword>
<proteinExistence type="inferred from homology"/>
<keyword evidence="15 22" id="KW-0411">Iron-sulfur</keyword>
<feature type="domain" description="DNA2 rift barrel" evidence="27">
    <location>
        <begin position="892"/>
        <end position="984"/>
    </location>
</feature>
<keyword evidence="5 22" id="KW-0235">DNA replication</keyword>